<sequence length="404" mass="44578">MASPSLFFPSIGLQVLSSLIFFLGVTIVTHCLSRRLATVDFSLSGILELPWSRLCLLLVFIDSWLFLFTSGVLTFGVGLEVSHAVCDAAINICITCYSTSKLLIYLFLIERVHVVWAPTTGSASRFKSAVDRICLATVALYGIIITLLFLGRISHWGEGKEACVIGLKPLSSIPLLSYDLYINFFLTGLFFWPLLKSGHLTEKIKSMAIRALVAAIVALTTSTVNIVVLTSQHGRELGWVCLGSCGADVIVNAAALYWATLPKKQRQRAPTLSVISRDLGNVSLFTVTRSAGHKPSLSVIIPPQAVRCSDPHEVKRASDEHYNNPFTPVQFVPKSHSSVRITTHPELANPPQPRGILKSVSDYWKRPEAPNKNDRPIEMICMTQYDPAPEHFIVPPSQAFTMWD</sequence>
<name>A0ABR3A3K5_9AGAR</name>
<feature type="transmembrane region" description="Helical" evidence="1">
    <location>
        <begin position="54"/>
        <end position="76"/>
    </location>
</feature>
<keyword evidence="1" id="KW-0472">Membrane</keyword>
<dbReference type="Proteomes" id="UP001437256">
    <property type="component" value="Unassembled WGS sequence"/>
</dbReference>
<dbReference type="PANTHER" id="PTHR38848:SF3">
    <property type="entry name" value="G-PROTEIN COUPLED RECEPTORS FAMILY 3 PROFILE DOMAIN-CONTAINING PROTEIN"/>
    <property type="match status" value="1"/>
</dbReference>
<dbReference type="PANTHER" id="PTHR38848">
    <property type="entry name" value="G-PROTEIN COUPLED RECEPTORS FAMILY 3 PROFILE DOMAIN-CONTAINING PROTEIN"/>
    <property type="match status" value="1"/>
</dbReference>
<evidence type="ECO:0000313" key="2">
    <source>
        <dbReference type="EMBL" id="KAL0067889.1"/>
    </source>
</evidence>
<dbReference type="EMBL" id="JBBXMP010000022">
    <property type="protein sequence ID" value="KAL0067889.1"/>
    <property type="molecule type" value="Genomic_DNA"/>
</dbReference>
<proteinExistence type="predicted"/>
<evidence type="ECO:0000313" key="3">
    <source>
        <dbReference type="Proteomes" id="UP001437256"/>
    </source>
</evidence>
<keyword evidence="3" id="KW-1185">Reference proteome</keyword>
<feature type="transmembrane region" description="Helical" evidence="1">
    <location>
        <begin position="175"/>
        <end position="195"/>
    </location>
</feature>
<feature type="transmembrane region" description="Helical" evidence="1">
    <location>
        <begin position="88"/>
        <end position="108"/>
    </location>
</feature>
<feature type="transmembrane region" description="Helical" evidence="1">
    <location>
        <begin position="129"/>
        <end position="150"/>
    </location>
</feature>
<keyword evidence="1" id="KW-0812">Transmembrane</keyword>
<feature type="transmembrane region" description="Helical" evidence="1">
    <location>
        <begin position="237"/>
        <end position="259"/>
    </location>
</feature>
<keyword evidence="1" id="KW-1133">Transmembrane helix</keyword>
<reference evidence="2 3" key="1">
    <citation type="submission" date="2024-05" db="EMBL/GenBank/DDBJ databases">
        <title>A draft genome resource for the thread blight pathogen Marasmius tenuissimus strain MS-2.</title>
        <authorList>
            <person name="Yulfo-Soto G.E."/>
            <person name="Baruah I.K."/>
            <person name="Amoako-Attah I."/>
            <person name="Bukari Y."/>
            <person name="Meinhardt L.W."/>
            <person name="Bailey B.A."/>
            <person name="Cohen S.P."/>
        </authorList>
    </citation>
    <scope>NUCLEOTIDE SEQUENCE [LARGE SCALE GENOMIC DNA]</scope>
    <source>
        <strain evidence="2 3">MS-2</strain>
    </source>
</reference>
<gene>
    <name evidence="2" type="ORF">AAF712_005057</name>
</gene>
<feature type="transmembrane region" description="Helical" evidence="1">
    <location>
        <begin position="6"/>
        <end position="33"/>
    </location>
</feature>
<evidence type="ECO:0008006" key="4">
    <source>
        <dbReference type="Google" id="ProtNLM"/>
    </source>
</evidence>
<organism evidence="2 3">
    <name type="scientific">Marasmius tenuissimus</name>
    <dbReference type="NCBI Taxonomy" id="585030"/>
    <lineage>
        <taxon>Eukaryota</taxon>
        <taxon>Fungi</taxon>
        <taxon>Dikarya</taxon>
        <taxon>Basidiomycota</taxon>
        <taxon>Agaricomycotina</taxon>
        <taxon>Agaricomycetes</taxon>
        <taxon>Agaricomycetidae</taxon>
        <taxon>Agaricales</taxon>
        <taxon>Marasmiineae</taxon>
        <taxon>Marasmiaceae</taxon>
        <taxon>Marasmius</taxon>
    </lineage>
</organism>
<feature type="transmembrane region" description="Helical" evidence="1">
    <location>
        <begin position="207"/>
        <end position="231"/>
    </location>
</feature>
<protein>
    <recommendedName>
        <fullName evidence="4">Transmembrane protein</fullName>
    </recommendedName>
</protein>
<comment type="caution">
    <text evidence="2">The sequence shown here is derived from an EMBL/GenBank/DDBJ whole genome shotgun (WGS) entry which is preliminary data.</text>
</comment>
<evidence type="ECO:0000256" key="1">
    <source>
        <dbReference type="SAM" id="Phobius"/>
    </source>
</evidence>
<accession>A0ABR3A3K5</accession>